<dbReference type="GO" id="GO:0071555">
    <property type="term" value="P:cell wall organization"/>
    <property type="evidence" value="ECO:0007669"/>
    <property type="project" value="UniProtKB-KW"/>
</dbReference>
<comment type="caution">
    <text evidence="14">The sequence shown here is derived from an EMBL/GenBank/DDBJ whole genome shotgun (WGS) entry which is preliminary data.</text>
</comment>
<evidence type="ECO:0000256" key="12">
    <source>
        <dbReference type="ARBA" id="ARBA00023316"/>
    </source>
</evidence>
<dbReference type="EMBL" id="LAZR01000032">
    <property type="protein sequence ID" value="KKO02017.1"/>
    <property type="molecule type" value="Genomic_DNA"/>
</dbReference>
<comment type="similarity">
    <text evidence="2">Belongs to the D-alanine--D-alanine ligase family.</text>
</comment>
<sequence>MTDVKAFGKVAVLFGGRSAERPVSLKSGKAVLDALQAAGVNAYGIDAGADLAQQLIADRPDRVFIALHGRGGEDGSLQGLLENLQIPYTGSGVMASALGMDKLRTKFIWQSLDLSTPAYAVLRAKSDCQGIVERLGTPLIVKPIHEGSSIGMAKVNSLQELEKAWEDAQEYDDETLVEQWISGAEFTVAILDGRALPAIRLSTPHTFYDYNAKYLANDTQYLCPCGLPSDKEAELAELSLKAFNAVGCRGWGRVDVMQDKEGRFYLLEVNTVPGMTDHSLVPMAAKAAGLTFTDLVLAILAGARY</sequence>
<dbReference type="Gene3D" id="3.40.50.20">
    <property type="match status" value="1"/>
</dbReference>
<dbReference type="GO" id="GO:0005829">
    <property type="term" value="C:cytosol"/>
    <property type="evidence" value="ECO:0007669"/>
    <property type="project" value="TreeGrafter"/>
</dbReference>
<evidence type="ECO:0000256" key="9">
    <source>
        <dbReference type="ARBA" id="ARBA00022960"/>
    </source>
</evidence>
<evidence type="ECO:0000259" key="13">
    <source>
        <dbReference type="PROSITE" id="PS50975"/>
    </source>
</evidence>
<evidence type="ECO:0000256" key="2">
    <source>
        <dbReference type="ARBA" id="ARBA00010871"/>
    </source>
</evidence>
<evidence type="ECO:0000256" key="11">
    <source>
        <dbReference type="ARBA" id="ARBA00023211"/>
    </source>
</evidence>
<evidence type="ECO:0000256" key="6">
    <source>
        <dbReference type="ARBA" id="ARBA00022741"/>
    </source>
</evidence>
<comment type="subcellular location">
    <subcellularLocation>
        <location evidence="1">Cytoplasm</location>
    </subcellularLocation>
</comment>
<dbReference type="PANTHER" id="PTHR23132:SF23">
    <property type="entry name" value="D-ALANINE--D-ALANINE LIGASE B"/>
    <property type="match status" value="1"/>
</dbReference>
<proteinExistence type="inferred from homology"/>
<dbReference type="SUPFAM" id="SSF52440">
    <property type="entry name" value="PreATP-grasp domain"/>
    <property type="match status" value="1"/>
</dbReference>
<dbReference type="GO" id="GO:0008360">
    <property type="term" value="P:regulation of cell shape"/>
    <property type="evidence" value="ECO:0007669"/>
    <property type="project" value="UniProtKB-KW"/>
</dbReference>
<name>A0A0F9XRA7_9ZZZZ</name>
<evidence type="ECO:0000256" key="8">
    <source>
        <dbReference type="ARBA" id="ARBA00022842"/>
    </source>
</evidence>
<dbReference type="GO" id="GO:0046872">
    <property type="term" value="F:metal ion binding"/>
    <property type="evidence" value="ECO:0007669"/>
    <property type="project" value="UniProtKB-KW"/>
</dbReference>
<dbReference type="SUPFAM" id="SSF56059">
    <property type="entry name" value="Glutathione synthetase ATP-binding domain-like"/>
    <property type="match status" value="1"/>
</dbReference>
<evidence type="ECO:0000256" key="4">
    <source>
        <dbReference type="ARBA" id="ARBA00022598"/>
    </source>
</evidence>
<dbReference type="InterPro" id="IPR011127">
    <property type="entry name" value="Dala_Dala_lig_N"/>
</dbReference>
<protein>
    <recommendedName>
        <fullName evidence="13">ATP-grasp domain-containing protein</fullName>
    </recommendedName>
</protein>
<evidence type="ECO:0000256" key="10">
    <source>
        <dbReference type="ARBA" id="ARBA00022984"/>
    </source>
</evidence>
<keyword evidence="5" id="KW-0479">Metal-binding</keyword>
<feature type="domain" description="ATP-grasp" evidence="13">
    <location>
        <begin position="106"/>
        <end position="301"/>
    </location>
</feature>
<dbReference type="InterPro" id="IPR011761">
    <property type="entry name" value="ATP-grasp"/>
</dbReference>
<dbReference type="PROSITE" id="PS00843">
    <property type="entry name" value="DALA_DALA_LIGASE_1"/>
    <property type="match status" value="1"/>
</dbReference>
<dbReference type="Pfam" id="PF07478">
    <property type="entry name" value="Dala_Dala_lig_C"/>
    <property type="match status" value="1"/>
</dbReference>
<evidence type="ECO:0000256" key="5">
    <source>
        <dbReference type="ARBA" id="ARBA00022723"/>
    </source>
</evidence>
<dbReference type="InterPro" id="IPR016185">
    <property type="entry name" value="PreATP-grasp_dom_sf"/>
</dbReference>
<accession>A0A0F9XRA7</accession>
<keyword evidence="11" id="KW-0464">Manganese</keyword>
<reference evidence="14" key="1">
    <citation type="journal article" date="2015" name="Nature">
        <title>Complex archaea that bridge the gap between prokaryotes and eukaryotes.</title>
        <authorList>
            <person name="Spang A."/>
            <person name="Saw J.H."/>
            <person name="Jorgensen S.L."/>
            <person name="Zaremba-Niedzwiedzka K."/>
            <person name="Martijn J."/>
            <person name="Lind A.E."/>
            <person name="van Eijk R."/>
            <person name="Schleper C."/>
            <person name="Guy L."/>
            <person name="Ettema T.J."/>
        </authorList>
    </citation>
    <scope>NUCLEOTIDE SEQUENCE</scope>
</reference>
<dbReference type="NCBIfam" id="NF002378">
    <property type="entry name" value="PRK01372.1"/>
    <property type="match status" value="1"/>
</dbReference>
<dbReference type="Gene3D" id="3.30.1490.20">
    <property type="entry name" value="ATP-grasp fold, A domain"/>
    <property type="match status" value="1"/>
</dbReference>
<dbReference type="PROSITE" id="PS00844">
    <property type="entry name" value="DALA_DALA_LIGASE_2"/>
    <property type="match status" value="1"/>
</dbReference>
<dbReference type="PANTHER" id="PTHR23132">
    <property type="entry name" value="D-ALANINE--D-ALANINE LIGASE"/>
    <property type="match status" value="1"/>
</dbReference>
<keyword evidence="7" id="KW-0067">ATP-binding</keyword>
<dbReference type="InterPro" id="IPR005905">
    <property type="entry name" value="D_ala_D_ala"/>
</dbReference>
<dbReference type="HAMAP" id="MF_00047">
    <property type="entry name" value="Dala_Dala_lig"/>
    <property type="match status" value="1"/>
</dbReference>
<evidence type="ECO:0000313" key="14">
    <source>
        <dbReference type="EMBL" id="KKO02017.1"/>
    </source>
</evidence>
<dbReference type="InterPro" id="IPR011095">
    <property type="entry name" value="Dala_Dala_lig_C"/>
</dbReference>
<keyword evidence="4" id="KW-0436">Ligase</keyword>
<keyword evidence="9" id="KW-0133">Cell shape</keyword>
<evidence type="ECO:0000256" key="7">
    <source>
        <dbReference type="ARBA" id="ARBA00022840"/>
    </source>
</evidence>
<dbReference type="PROSITE" id="PS50975">
    <property type="entry name" value="ATP_GRASP"/>
    <property type="match status" value="1"/>
</dbReference>
<dbReference type="Pfam" id="PF01820">
    <property type="entry name" value="Dala_Dala_lig_N"/>
    <property type="match status" value="1"/>
</dbReference>
<keyword evidence="12" id="KW-0961">Cell wall biogenesis/degradation</keyword>
<dbReference type="GO" id="GO:0005524">
    <property type="term" value="F:ATP binding"/>
    <property type="evidence" value="ECO:0007669"/>
    <property type="project" value="UniProtKB-KW"/>
</dbReference>
<keyword evidence="10" id="KW-0573">Peptidoglycan synthesis</keyword>
<organism evidence="14">
    <name type="scientific">marine sediment metagenome</name>
    <dbReference type="NCBI Taxonomy" id="412755"/>
    <lineage>
        <taxon>unclassified sequences</taxon>
        <taxon>metagenomes</taxon>
        <taxon>ecological metagenomes</taxon>
    </lineage>
</organism>
<dbReference type="PIRSF" id="PIRSF039102">
    <property type="entry name" value="Ddl/VanB"/>
    <property type="match status" value="1"/>
</dbReference>
<dbReference type="GO" id="GO:0009252">
    <property type="term" value="P:peptidoglycan biosynthetic process"/>
    <property type="evidence" value="ECO:0007669"/>
    <property type="project" value="UniProtKB-KW"/>
</dbReference>
<keyword evidence="6" id="KW-0547">Nucleotide-binding</keyword>
<keyword evidence="8" id="KW-0460">Magnesium</keyword>
<evidence type="ECO:0000256" key="1">
    <source>
        <dbReference type="ARBA" id="ARBA00004496"/>
    </source>
</evidence>
<dbReference type="AlphaFoldDB" id="A0A0F9XRA7"/>
<dbReference type="NCBIfam" id="TIGR01205">
    <property type="entry name" value="D_ala_D_alaTIGR"/>
    <property type="match status" value="1"/>
</dbReference>
<keyword evidence="3" id="KW-0963">Cytoplasm</keyword>
<dbReference type="InterPro" id="IPR013815">
    <property type="entry name" value="ATP_grasp_subdomain_1"/>
</dbReference>
<evidence type="ECO:0000256" key="3">
    <source>
        <dbReference type="ARBA" id="ARBA00022490"/>
    </source>
</evidence>
<gene>
    <name evidence="14" type="ORF">LCGC14_0108780</name>
</gene>
<dbReference type="Gene3D" id="3.30.470.20">
    <property type="entry name" value="ATP-grasp fold, B domain"/>
    <property type="match status" value="1"/>
</dbReference>
<dbReference type="FunFam" id="3.30.470.20:FF:000008">
    <property type="entry name" value="D-alanine--D-alanine ligase"/>
    <property type="match status" value="1"/>
</dbReference>
<dbReference type="GO" id="GO:0008716">
    <property type="term" value="F:D-alanine-D-alanine ligase activity"/>
    <property type="evidence" value="ECO:0007669"/>
    <property type="project" value="InterPro"/>
</dbReference>
<dbReference type="InterPro" id="IPR000291">
    <property type="entry name" value="D-Ala_lig_Van_CS"/>
</dbReference>